<dbReference type="EMBL" id="JARQZJ010000120">
    <property type="protein sequence ID" value="KAK9887678.1"/>
    <property type="molecule type" value="Genomic_DNA"/>
</dbReference>
<name>A0AAW1UXW7_9CUCU</name>
<keyword evidence="3" id="KW-1185">Reference proteome</keyword>
<comment type="caution">
    <text evidence="2">The sequence shown here is derived from an EMBL/GenBank/DDBJ whole genome shotgun (WGS) entry which is preliminary data.</text>
</comment>
<reference evidence="2 3" key="1">
    <citation type="submission" date="2023-03" db="EMBL/GenBank/DDBJ databases">
        <title>Genome insight into feeding habits of ladybird beetles.</title>
        <authorList>
            <person name="Li H.-S."/>
            <person name="Huang Y.-H."/>
            <person name="Pang H."/>
        </authorList>
    </citation>
    <scope>NUCLEOTIDE SEQUENCE [LARGE SCALE GENOMIC DNA]</scope>
    <source>
        <strain evidence="2">SYSU_2023b</strain>
        <tissue evidence="2">Whole body</tissue>
    </source>
</reference>
<evidence type="ECO:0000313" key="2">
    <source>
        <dbReference type="EMBL" id="KAK9887678.1"/>
    </source>
</evidence>
<proteinExistence type="predicted"/>
<evidence type="ECO:0000256" key="1">
    <source>
        <dbReference type="SAM" id="MobiDB-lite"/>
    </source>
</evidence>
<protein>
    <submittedName>
        <fullName evidence="2">Uncharacterized protein</fullName>
    </submittedName>
</protein>
<organism evidence="2 3">
    <name type="scientific">Henosepilachna vigintioctopunctata</name>
    <dbReference type="NCBI Taxonomy" id="420089"/>
    <lineage>
        <taxon>Eukaryota</taxon>
        <taxon>Metazoa</taxon>
        <taxon>Ecdysozoa</taxon>
        <taxon>Arthropoda</taxon>
        <taxon>Hexapoda</taxon>
        <taxon>Insecta</taxon>
        <taxon>Pterygota</taxon>
        <taxon>Neoptera</taxon>
        <taxon>Endopterygota</taxon>
        <taxon>Coleoptera</taxon>
        <taxon>Polyphaga</taxon>
        <taxon>Cucujiformia</taxon>
        <taxon>Coccinelloidea</taxon>
        <taxon>Coccinellidae</taxon>
        <taxon>Epilachninae</taxon>
        <taxon>Epilachnini</taxon>
        <taxon>Henosepilachna</taxon>
    </lineage>
</organism>
<evidence type="ECO:0000313" key="3">
    <source>
        <dbReference type="Proteomes" id="UP001431783"/>
    </source>
</evidence>
<feature type="compositionally biased region" description="Basic and acidic residues" evidence="1">
    <location>
        <begin position="155"/>
        <end position="166"/>
    </location>
</feature>
<sequence>MDLYRLRADEFFWELEVRSCEVGQNVEENRRLLRGVLMMRIPRSAEDFDPSEEPGNCKAKLNELLSDIKDFAEDYADNELKKIRSRLLHVKNRIGLLPPSDTAEEGHQVHLLRVMEDALVAVIDAHKIATDIQDTERINDGSGMTSSDPTPSLIDLREPQIEKYAA</sequence>
<feature type="region of interest" description="Disordered" evidence="1">
    <location>
        <begin position="134"/>
        <end position="166"/>
    </location>
</feature>
<dbReference type="AlphaFoldDB" id="A0AAW1UXW7"/>
<gene>
    <name evidence="2" type="ORF">WA026_023845</name>
</gene>
<accession>A0AAW1UXW7</accession>
<dbReference type="Proteomes" id="UP001431783">
    <property type="component" value="Unassembled WGS sequence"/>
</dbReference>